<proteinExistence type="predicted"/>
<dbReference type="SMART" id="SM00530">
    <property type="entry name" value="HTH_XRE"/>
    <property type="match status" value="1"/>
</dbReference>
<dbReference type="PROSITE" id="PS50943">
    <property type="entry name" value="HTH_CROC1"/>
    <property type="match status" value="1"/>
</dbReference>
<dbReference type="SUPFAM" id="SSF47413">
    <property type="entry name" value="lambda repressor-like DNA-binding domains"/>
    <property type="match status" value="1"/>
</dbReference>
<comment type="caution">
    <text evidence="2">The sequence shown here is derived from an EMBL/GenBank/DDBJ whole genome shotgun (WGS) entry which is preliminary data.</text>
</comment>
<evidence type="ECO:0000313" key="2">
    <source>
        <dbReference type="EMBL" id="MDT0634842.1"/>
    </source>
</evidence>
<dbReference type="InterPro" id="IPR010982">
    <property type="entry name" value="Lambda_DNA-bd_dom_sf"/>
</dbReference>
<name>A0ABU3BZW4_9GAMM</name>
<dbReference type="EMBL" id="JAVRIB010000006">
    <property type="protein sequence ID" value="MDT0634842.1"/>
    <property type="molecule type" value="Genomic_DNA"/>
</dbReference>
<organism evidence="2 3">
    <name type="scientific">Spectribacter hydrogenoxidans</name>
    <dbReference type="NCBI Taxonomy" id="3075608"/>
    <lineage>
        <taxon>Bacteria</taxon>
        <taxon>Pseudomonadati</taxon>
        <taxon>Pseudomonadota</taxon>
        <taxon>Gammaproteobacteria</taxon>
        <taxon>Salinisphaerales</taxon>
        <taxon>Salinisphaeraceae</taxon>
        <taxon>Spectribacter</taxon>
    </lineage>
</organism>
<reference evidence="2 3" key="1">
    <citation type="submission" date="2023-09" db="EMBL/GenBank/DDBJ databases">
        <authorList>
            <person name="Rey-Velasco X."/>
        </authorList>
    </citation>
    <scope>NUCLEOTIDE SEQUENCE [LARGE SCALE GENOMIC DNA]</scope>
    <source>
        <strain evidence="2 3">W335</strain>
    </source>
</reference>
<feature type="domain" description="HTH cro/C1-type" evidence="1">
    <location>
        <begin position="10"/>
        <end position="65"/>
    </location>
</feature>
<evidence type="ECO:0000313" key="3">
    <source>
        <dbReference type="Proteomes" id="UP001251857"/>
    </source>
</evidence>
<keyword evidence="3" id="KW-1185">Reference proteome</keyword>
<accession>A0ABU3BZW4</accession>
<dbReference type="InterPro" id="IPR001387">
    <property type="entry name" value="Cro/C1-type_HTH"/>
</dbReference>
<dbReference type="CDD" id="cd00093">
    <property type="entry name" value="HTH_XRE"/>
    <property type="match status" value="1"/>
</dbReference>
<evidence type="ECO:0000259" key="1">
    <source>
        <dbReference type="PROSITE" id="PS50943"/>
    </source>
</evidence>
<sequence length="128" mass="14373">MADTALGLIIRFFRDRKGLSLRELGRQIDVDHAYIHRLERGDKHTPSLRLLERLAVALNVSEREKQILLVAVQAPDSDPALAQYVLENDDVAPDEYRTAASVAFRGTGRPDPESLIRKVRLILSDDDG</sequence>
<dbReference type="RefSeq" id="WP_311652661.1">
    <property type="nucleotide sequence ID" value="NZ_JAVRIB010000006.1"/>
</dbReference>
<dbReference type="Pfam" id="PF13560">
    <property type="entry name" value="HTH_31"/>
    <property type="match status" value="1"/>
</dbReference>
<gene>
    <name evidence="2" type="ORF">RM532_07705</name>
</gene>
<protein>
    <submittedName>
        <fullName evidence="2">Helix-turn-helix transcriptional regulator</fullName>
    </submittedName>
</protein>
<dbReference type="Gene3D" id="1.10.260.40">
    <property type="entry name" value="lambda repressor-like DNA-binding domains"/>
    <property type="match status" value="1"/>
</dbReference>
<dbReference type="Proteomes" id="UP001251857">
    <property type="component" value="Unassembled WGS sequence"/>
</dbReference>